<proteinExistence type="predicted"/>
<reference evidence="1 2" key="1">
    <citation type="submission" date="2021-06" db="EMBL/GenBank/DDBJ databases">
        <authorList>
            <person name="Palmer J.M."/>
        </authorList>
    </citation>
    <scope>NUCLEOTIDE SEQUENCE [LARGE SCALE GENOMIC DNA]</scope>
    <source>
        <strain evidence="1 2">AS_MEX2019</strain>
        <tissue evidence="1">Muscle</tissue>
    </source>
</reference>
<accession>A0ABV0YHE8</accession>
<sequence>MTLLIRIQPMGLVDRIQAIAQNMSDMAVRVEQILQRSMANSRGKDGIFGSCETPKDPHYPDCTSKMDQMKTHCDEAH</sequence>
<name>A0ABV0YHE8_9TELE</name>
<comment type="caution">
    <text evidence="1">The sequence shown here is derived from an EMBL/GenBank/DDBJ whole genome shotgun (WGS) entry which is preliminary data.</text>
</comment>
<evidence type="ECO:0000313" key="1">
    <source>
        <dbReference type="EMBL" id="MEQ2293137.1"/>
    </source>
</evidence>
<gene>
    <name evidence="1" type="ORF">AMECASPLE_030202</name>
</gene>
<keyword evidence="2" id="KW-1185">Reference proteome</keyword>
<dbReference type="EMBL" id="JAHRIP010031779">
    <property type="protein sequence ID" value="MEQ2293137.1"/>
    <property type="molecule type" value="Genomic_DNA"/>
</dbReference>
<evidence type="ECO:0000313" key="2">
    <source>
        <dbReference type="Proteomes" id="UP001469553"/>
    </source>
</evidence>
<protein>
    <submittedName>
        <fullName evidence="1">Uncharacterized protein</fullName>
    </submittedName>
</protein>
<dbReference type="Proteomes" id="UP001469553">
    <property type="component" value="Unassembled WGS sequence"/>
</dbReference>
<organism evidence="1 2">
    <name type="scientific">Ameca splendens</name>
    <dbReference type="NCBI Taxonomy" id="208324"/>
    <lineage>
        <taxon>Eukaryota</taxon>
        <taxon>Metazoa</taxon>
        <taxon>Chordata</taxon>
        <taxon>Craniata</taxon>
        <taxon>Vertebrata</taxon>
        <taxon>Euteleostomi</taxon>
        <taxon>Actinopterygii</taxon>
        <taxon>Neopterygii</taxon>
        <taxon>Teleostei</taxon>
        <taxon>Neoteleostei</taxon>
        <taxon>Acanthomorphata</taxon>
        <taxon>Ovalentaria</taxon>
        <taxon>Atherinomorphae</taxon>
        <taxon>Cyprinodontiformes</taxon>
        <taxon>Goodeidae</taxon>
        <taxon>Ameca</taxon>
    </lineage>
</organism>